<name>S0FM19_RUMCE</name>
<dbReference type="SMART" id="SM00342">
    <property type="entry name" value="HTH_ARAC"/>
    <property type="match status" value="1"/>
</dbReference>
<dbReference type="Pfam" id="PF00072">
    <property type="entry name" value="Response_reg"/>
    <property type="match status" value="1"/>
</dbReference>
<dbReference type="eggNOG" id="COG2207">
    <property type="taxonomic scope" value="Bacteria"/>
</dbReference>
<comment type="subcellular location">
    <subcellularLocation>
        <location evidence="1">Cytoplasm</location>
    </subcellularLocation>
</comment>
<organism evidence="14 15">
    <name type="scientific">Ruminiclostridium cellobioparum subsp. termitidis CT1112</name>
    <dbReference type="NCBI Taxonomy" id="1195236"/>
    <lineage>
        <taxon>Bacteria</taxon>
        <taxon>Bacillati</taxon>
        <taxon>Bacillota</taxon>
        <taxon>Clostridia</taxon>
        <taxon>Eubacteriales</taxon>
        <taxon>Oscillospiraceae</taxon>
        <taxon>Ruminiclostridium</taxon>
    </lineage>
</organism>
<dbReference type="Pfam" id="PF12833">
    <property type="entry name" value="HTH_18"/>
    <property type="match status" value="1"/>
</dbReference>
<evidence type="ECO:0000256" key="4">
    <source>
        <dbReference type="ARBA" id="ARBA00022553"/>
    </source>
</evidence>
<keyword evidence="5" id="KW-0902">Two-component regulatory system</keyword>
<feature type="modified residue" description="4-aspartylphosphate" evidence="10">
    <location>
        <position position="55"/>
    </location>
</feature>
<protein>
    <recommendedName>
        <fullName evidence="2">Stage 0 sporulation protein A homolog</fullName>
    </recommendedName>
</protein>
<evidence type="ECO:0000259" key="13">
    <source>
        <dbReference type="PROSITE" id="PS50110"/>
    </source>
</evidence>
<dbReference type="CDD" id="cd17536">
    <property type="entry name" value="REC_YesN-like"/>
    <property type="match status" value="1"/>
</dbReference>
<dbReference type="AlphaFoldDB" id="S0FM19"/>
<dbReference type="InterPro" id="IPR009057">
    <property type="entry name" value="Homeodomain-like_sf"/>
</dbReference>
<evidence type="ECO:0000313" key="14">
    <source>
        <dbReference type="EMBL" id="EMS70214.1"/>
    </source>
</evidence>
<keyword evidence="8" id="KW-0804">Transcription</keyword>
<dbReference type="PANTHER" id="PTHR42713:SF3">
    <property type="entry name" value="TRANSCRIPTIONAL REGULATORY PROTEIN HPTR"/>
    <property type="match status" value="1"/>
</dbReference>
<dbReference type="SUPFAM" id="SSF52172">
    <property type="entry name" value="CheY-like"/>
    <property type="match status" value="1"/>
</dbReference>
<dbReference type="STRING" id="1195236.CTER_4070"/>
<dbReference type="PANTHER" id="PTHR42713">
    <property type="entry name" value="HISTIDINE KINASE-RELATED"/>
    <property type="match status" value="1"/>
</dbReference>
<dbReference type="InterPro" id="IPR001789">
    <property type="entry name" value="Sig_transdc_resp-reg_receiver"/>
</dbReference>
<evidence type="ECO:0000256" key="1">
    <source>
        <dbReference type="ARBA" id="ARBA00004496"/>
    </source>
</evidence>
<evidence type="ECO:0000256" key="10">
    <source>
        <dbReference type="PROSITE-ProRule" id="PRU00169"/>
    </source>
</evidence>
<gene>
    <name evidence="14" type="ORF">CTER_4070</name>
</gene>
<feature type="domain" description="Response regulatory" evidence="13">
    <location>
        <begin position="3"/>
        <end position="120"/>
    </location>
</feature>
<dbReference type="InterPro" id="IPR051552">
    <property type="entry name" value="HptR"/>
</dbReference>
<dbReference type="Gene3D" id="1.10.10.60">
    <property type="entry name" value="Homeodomain-like"/>
    <property type="match status" value="2"/>
</dbReference>
<dbReference type="InterPro" id="IPR018062">
    <property type="entry name" value="HTH_AraC-typ_CS"/>
</dbReference>
<dbReference type="GO" id="GO:0000160">
    <property type="term" value="P:phosphorelay signal transduction system"/>
    <property type="evidence" value="ECO:0007669"/>
    <property type="project" value="UniProtKB-KW"/>
</dbReference>
<comment type="function">
    <text evidence="9">May play the central regulatory role in sporulation. It may be an element of the effector pathway responsible for the activation of sporulation genes in response to nutritional stress. Spo0A may act in concert with spo0H (a sigma factor) to control the expression of some genes that are critical to the sporulation process.</text>
</comment>
<dbReference type="RefSeq" id="WP_004628772.1">
    <property type="nucleotide sequence ID" value="NZ_AORV01000058.1"/>
</dbReference>
<dbReference type="EMBL" id="AORV01000058">
    <property type="protein sequence ID" value="EMS70214.1"/>
    <property type="molecule type" value="Genomic_DNA"/>
</dbReference>
<evidence type="ECO:0000313" key="15">
    <source>
        <dbReference type="Proteomes" id="UP000014155"/>
    </source>
</evidence>
<keyword evidence="7" id="KW-0238">DNA-binding</keyword>
<sequence length="534" mass="60906">MYNIMIVDDEPVIKQGLLYFVNWEALDCRVVCDAQNGIDAKEKLSSHSVDIVLTDIKMPGMDGLELSKYIHENYPAIKVIILTAFADFSYAQTAIKYDVIDFIIKTNPTEKIPDAINKAKALISQEKDKDEKLKLMEQKANLRLSEICEKFFKDVFNGIIVDDMLIESKLTELEIKIENYFVVLFDIHSVSNENSLISPEDYNKFMHSVSNLLSMAFKNYPHYTVAVDRALLAAIISFKNRNIPLCTQTLLMTCNEILSMADSFMRFTISIGISQMQQNIPALPVAYQEAKDALNGGFYNDNHVSVFMPNTSPVTSSPGQPHYFAEKIVDSLQLQNPSEALKSLENLLEEYRRNKEPIENIKVSCMLIASYCYRLLAGFRLFTPELSDKEPEIYKRIQSSRNIQSLAAILRQLIESISKVVVTNENKFSYLIKETQKYIRDNFHKNISLQTIADHIHVNSSYLSRLYKKETGESIVDAINKYRIDHAKKLLKDPANKVFEVACAVGIEDPAYFTHVFTKYTGMSPKEYKASNIS</sequence>
<keyword evidence="6" id="KW-0805">Transcription regulation</keyword>
<keyword evidence="3" id="KW-0963">Cytoplasm</keyword>
<dbReference type="GO" id="GO:0043565">
    <property type="term" value="F:sequence-specific DNA binding"/>
    <property type="evidence" value="ECO:0007669"/>
    <property type="project" value="InterPro"/>
</dbReference>
<dbReference type="GO" id="GO:0003700">
    <property type="term" value="F:DNA-binding transcription factor activity"/>
    <property type="evidence" value="ECO:0007669"/>
    <property type="project" value="InterPro"/>
</dbReference>
<comment type="caution">
    <text evidence="14">The sequence shown here is derived from an EMBL/GenBank/DDBJ whole genome shotgun (WGS) entry which is preliminary data.</text>
</comment>
<keyword evidence="11" id="KW-0175">Coiled coil</keyword>
<keyword evidence="4 10" id="KW-0597">Phosphoprotein</keyword>
<feature type="domain" description="HTH araC/xylS-type" evidence="12">
    <location>
        <begin position="433"/>
        <end position="531"/>
    </location>
</feature>
<dbReference type="SMART" id="SM00448">
    <property type="entry name" value="REC"/>
    <property type="match status" value="1"/>
</dbReference>
<dbReference type="GO" id="GO:0005737">
    <property type="term" value="C:cytoplasm"/>
    <property type="evidence" value="ECO:0007669"/>
    <property type="project" value="UniProtKB-SubCell"/>
</dbReference>
<proteinExistence type="predicted"/>
<dbReference type="SUPFAM" id="SSF46689">
    <property type="entry name" value="Homeodomain-like"/>
    <property type="match status" value="2"/>
</dbReference>
<dbReference type="Gene3D" id="3.40.50.2300">
    <property type="match status" value="1"/>
</dbReference>
<dbReference type="eggNOG" id="COG4753">
    <property type="taxonomic scope" value="Bacteria"/>
</dbReference>
<reference evidence="14 15" key="1">
    <citation type="journal article" date="2013" name="Genome Announc.">
        <title>Draft Genome Sequence of the Cellulolytic, Mesophilic, Anaerobic Bacterium Clostridium termitidis Strain CT1112 (DSM 5398).</title>
        <authorList>
            <person name="Lal S."/>
            <person name="Ramachandran U."/>
            <person name="Zhang X."/>
            <person name="Munir R."/>
            <person name="Sparling R."/>
            <person name="Levin D.B."/>
        </authorList>
    </citation>
    <scope>NUCLEOTIDE SEQUENCE [LARGE SCALE GENOMIC DNA]</scope>
    <source>
        <strain evidence="14 15">CT1112</strain>
    </source>
</reference>
<evidence type="ECO:0000256" key="6">
    <source>
        <dbReference type="ARBA" id="ARBA00023015"/>
    </source>
</evidence>
<dbReference type="PROSITE" id="PS50110">
    <property type="entry name" value="RESPONSE_REGULATORY"/>
    <property type="match status" value="1"/>
</dbReference>
<dbReference type="InterPro" id="IPR018060">
    <property type="entry name" value="HTH_AraC"/>
</dbReference>
<feature type="coiled-coil region" evidence="11">
    <location>
        <begin position="334"/>
        <end position="361"/>
    </location>
</feature>
<dbReference type="InterPro" id="IPR011006">
    <property type="entry name" value="CheY-like_superfamily"/>
</dbReference>
<evidence type="ECO:0000256" key="2">
    <source>
        <dbReference type="ARBA" id="ARBA00018672"/>
    </source>
</evidence>
<evidence type="ECO:0000256" key="8">
    <source>
        <dbReference type="ARBA" id="ARBA00023163"/>
    </source>
</evidence>
<evidence type="ECO:0000259" key="12">
    <source>
        <dbReference type="PROSITE" id="PS01124"/>
    </source>
</evidence>
<evidence type="ECO:0000256" key="7">
    <source>
        <dbReference type="ARBA" id="ARBA00023125"/>
    </source>
</evidence>
<dbReference type="PROSITE" id="PS01124">
    <property type="entry name" value="HTH_ARAC_FAMILY_2"/>
    <property type="match status" value="1"/>
</dbReference>
<dbReference type="Proteomes" id="UP000014155">
    <property type="component" value="Unassembled WGS sequence"/>
</dbReference>
<evidence type="ECO:0000256" key="3">
    <source>
        <dbReference type="ARBA" id="ARBA00022490"/>
    </source>
</evidence>
<dbReference type="PROSITE" id="PS00041">
    <property type="entry name" value="HTH_ARAC_FAMILY_1"/>
    <property type="match status" value="1"/>
</dbReference>
<evidence type="ECO:0000256" key="5">
    <source>
        <dbReference type="ARBA" id="ARBA00023012"/>
    </source>
</evidence>
<keyword evidence="15" id="KW-1185">Reference proteome</keyword>
<dbReference type="PATRIC" id="fig|1195236.3.peg.4284"/>
<evidence type="ECO:0000256" key="11">
    <source>
        <dbReference type="SAM" id="Coils"/>
    </source>
</evidence>
<evidence type="ECO:0000256" key="9">
    <source>
        <dbReference type="ARBA" id="ARBA00024867"/>
    </source>
</evidence>
<accession>S0FM19</accession>